<dbReference type="GO" id="GO:0005634">
    <property type="term" value="C:nucleus"/>
    <property type="evidence" value="ECO:0007669"/>
    <property type="project" value="TreeGrafter"/>
</dbReference>
<dbReference type="PANTHER" id="PTHR11070">
    <property type="entry name" value="UVRD / RECB / PCRA DNA HELICASE FAMILY MEMBER"/>
    <property type="match status" value="1"/>
</dbReference>
<comment type="caution">
    <text evidence="3">The sequence shown here is derived from an EMBL/GenBank/DDBJ whole genome shotgun (WGS) entry which is preliminary data.</text>
</comment>
<name>A0A9N9VY18_9HYPO</name>
<dbReference type="Pfam" id="PF13245">
    <property type="entry name" value="AAA_19"/>
    <property type="match status" value="1"/>
</dbReference>
<dbReference type="SUPFAM" id="SSF52540">
    <property type="entry name" value="P-loop containing nucleoside triphosphate hydrolases"/>
    <property type="match status" value="1"/>
</dbReference>
<dbReference type="GO" id="GO:0005524">
    <property type="term" value="F:ATP binding"/>
    <property type="evidence" value="ECO:0007669"/>
    <property type="project" value="InterPro"/>
</dbReference>
<proteinExistence type="predicted"/>
<accession>A0A9N9VY18</accession>
<dbReference type="OrthoDB" id="1470711at2759"/>
<feature type="domain" description="UvrD-like helicase C-terminal" evidence="2">
    <location>
        <begin position="354"/>
        <end position="409"/>
    </location>
</feature>
<keyword evidence="4" id="KW-1185">Reference proteome</keyword>
<dbReference type="Gene3D" id="3.40.50.300">
    <property type="entry name" value="P-loop containing nucleotide triphosphate hydrolases"/>
    <property type="match status" value="2"/>
</dbReference>
<organism evidence="3 4">
    <name type="scientific">Clonostachys rhizophaga</name>
    <dbReference type="NCBI Taxonomy" id="160324"/>
    <lineage>
        <taxon>Eukaryota</taxon>
        <taxon>Fungi</taxon>
        <taxon>Dikarya</taxon>
        <taxon>Ascomycota</taxon>
        <taxon>Pezizomycotina</taxon>
        <taxon>Sordariomycetes</taxon>
        <taxon>Hypocreomycetidae</taxon>
        <taxon>Hypocreales</taxon>
        <taxon>Bionectriaceae</taxon>
        <taxon>Clonostachys</taxon>
    </lineage>
</organism>
<dbReference type="InterPro" id="IPR011604">
    <property type="entry name" value="PDDEXK-like_dom_sf"/>
</dbReference>
<dbReference type="EMBL" id="CABFNQ020000753">
    <property type="protein sequence ID" value="CAH0035181.1"/>
    <property type="molecule type" value="Genomic_DNA"/>
</dbReference>
<dbReference type="PANTHER" id="PTHR11070:SF66">
    <property type="entry name" value="UVRD-LIKE HELICASE C-TERMINAL DOMAIN-CONTAINING PROTEIN"/>
    <property type="match status" value="1"/>
</dbReference>
<dbReference type="InterPro" id="IPR027417">
    <property type="entry name" value="P-loop_NTPase"/>
</dbReference>
<evidence type="ECO:0000313" key="4">
    <source>
        <dbReference type="Proteomes" id="UP000696573"/>
    </source>
</evidence>
<feature type="region of interest" description="Disordered" evidence="1">
    <location>
        <begin position="737"/>
        <end position="767"/>
    </location>
</feature>
<gene>
    <name evidence="3" type="ORF">CRHIZ90672A_00019118</name>
</gene>
<dbReference type="GO" id="GO:0000725">
    <property type="term" value="P:recombinational repair"/>
    <property type="evidence" value="ECO:0007669"/>
    <property type="project" value="TreeGrafter"/>
</dbReference>
<protein>
    <recommendedName>
        <fullName evidence="2">UvrD-like helicase C-terminal domain-containing protein</fullName>
    </recommendedName>
</protein>
<dbReference type="AlphaFoldDB" id="A0A9N9VY18"/>
<dbReference type="InterPro" id="IPR000212">
    <property type="entry name" value="DNA_helicase_UvrD/REP"/>
</dbReference>
<dbReference type="Gene3D" id="3.90.320.10">
    <property type="match status" value="1"/>
</dbReference>
<evidence type="ECO:0000313" key="3">
    <source>
        <dbReference type="EMBL" id="CAH0035181.1"/>
    </source>
</evidence>
<dbReference type="CDD" id="cd17932">
    <property type="entry name" value="DEXQc_UvrD"/>
    <property type="match status" value="1"/>
</dbReference>
<evidence type="ECO:0000256" key="1">
    <source>
        <dbReference type="SAM" id="MobiDB-lite"/>
    </source>
</evidence>
<dbReference type="InterPro" id="IPR027785">
    <property type="entry name" value="UvrD-like_helicase_C"/>
</dbReference>
<dbReference type="GO" id="GO:0043138">
    <property type="term" value="F:3'-5' DNA helicase activity"/>
    <property type="evidence" value="ECO:0007669"/>
    <property type="project" value="TreeGrafter"/>
</dbReference>
<reference evidence="3" key="1">
    <citation type="submission" date="2021-10" db="EMBL/GenBank/DDBJ databases">
        <authorList>
            <person name="Piombo E."/>
        </authorList>
    </citation>
    <scope>NUCLEOTIDE SEQUENCE</scope>
</reference>
<sequence>MLGRSFSKWPSVTRAWSVSYAGKPPFQVLCLRGSYRFFTDTHNLLKHRKRKYPFTPSGEQQAIAELCSRRNVLVSARPGSGKTATAEAIVAAYPNKRVAVLTYSKRLQLETYRRLRTYSNCEAFTFHSMAGLLFGTLVRDDTILAEQRKEVLDRNKSPQWGPEPFDIIVLDEFQDCTGLLFWLTNCFILANDQKMGGQSARLVVLGDERQSIYGFRGADDRYLTSAPELLGPLNPYPFVRAQLSQSFRLSTQSVRFINNTFLRGESYITSSKPGPKPIVIRCHRWDSDALAEQLWNLIKRYGAKNTAVIAPAVRSHGPLQEVVNILSEQYSVPIAVSLEDEVPLDDRVIEGKMCVSTIHQFKGSERDLVILFGLDSSFFKYYGRNLPDDRCPNVVFVALTRAVEQLVLVHYEEEKFMPFTSVEALLETAKVIDITKNGDRIKPPNAPGRPLERGLTLPRSIVVRDIARHIKDEDLDAIVNSHLCIRALSPLPKNEHIELLDIVVSDRGKRFHEAVSDLNGLVVVAAFEYDIAGTLDTLGLIQSDTDTIPAVCSHQGVSWLCRKACDYEAGFSGYLPRSIQMKNHAFDWIEPEDLALARSRLRGELSGLASNLRFEVEAEGGFSIDDQKCRLVGRADIVATLSNSDRNNVGGIESLWEIKFVSQLSYQHAIQACAYAYLLKLPRVILYNVRNGQKWEIIPRDGQEGLRHMIESVLRLKYTTTGKALCLAPATQMSAEMASLENSDAEARNKRTSTSPAAEDPPTPPVVDKISVDEWEAVEITGEELINGNLYYTVEWKPTAVPEEDCRNMSELVEEWKKSKTRR</sequence>
<dbReference type="Proteomes" id="UP000696573">
    <property type="component" value="Unassembled WGS sequence"/>
</dbReference>
<evidence type="ECO:0000259" key="2">
    <source>
        <dbReference type="Pfam" id="PF13538"/>
    </source>
</evidence>
<dbReference type="Pfam" id="PF13538">
    <property type="entry name" value="UvrD_C_2"/>
    <property type="match status" value="1"/>
</dbReference>
<dbReference type="GO" id="GO:0003677">
    <property type="term" value="F:DNA binding"/>
    <property type="evidence" value="ECO:0007669"/>
    <property type="project" value="InterPro"/>
</dbReference>